<dbReference type="InterPro" id="IPR011124">
    <property type="entry name" value="Znf_CW"/>
</dbReference>
<dbReference type="PROSITE" id="PS51050">
    <property type="entry name" value="ZF_CW"/>
    <property type="match status" value="1"/>
</dbReference>
<feature type="region of interest" description="Disordered" evidence="4">
    <location>
        <begin position="1066"/>
        <end position="1085"/>
    </location>
</feature>
<dbReference type="Pfam" id="PF24756">
    <property type="entry name" value="THD_CWZF3-5-7"/>
    <property type="match status" value="1"/>
</dbReference>
<evidence type="ECO:0000256" key="2">
    <source>
        <dbReference type="ARBA" id="ARBA00022771"/>
    </source>
</evidence>
<organism evidence="6 7">
    <name type="scientific">Nepenthes gracilis</name>
    <name type="common">Slender pitcher plant</name>
    <dbReference type="NCBI Taxonomy" id="150966"/>
    <lineage>
        <taxon>Eukaryota</taxon>
        <taxon>Viridiplantae</taxon>
        <taxon>Streptophyta</taxon>
        <taxon>Embryophyta</taxon>
        <taxon>Tracheophyta</taxon>
        <taxon>Spermatophyta</taxon>
        <taxon>Magnoliopsida</taxon>
        <taxon>eudicotyledons</taxon>
        <taxon>Gunneridae</taxon>
        <taxon>Pentapetalae</taxon>
        <taxon>Caryophyllales</taxon>
        <taxon>Nepenthaceae</taxon>
        <taxon>Nepenthes</taxon>
    </lineage>
</organism>
<feature type="compositionally biased region" description="Basic and acidic residues" evidence="4">
    <location>
        <begin position="852"/>
        <end position="863"/>
    </location>
</feature>
<feature type="compositionally biased region" description="Basic and acidic residues" evidence="4">
    <location>
        <begin position="562"/>
        <end position="584"/>
    </location>
</feature>
<dbReference type="PANTHER" id="PTHR46524">
    <property type="entry name" value="CW-TYPE ZINC FINGER"/>
    <property type="match status" value="1"/>
</dbReference>
<protein>
    <recommendedName>
        <fullName evidence="5">CW-type domain-containing protein</fullName>
    </recommendedName>
</protein>
<feature type="compositionally biased region" description="Basic and acidic residues" evidence="4">
    <location>
        <begin position="893"/>
        <end position="904"/>
    </location>
</feature>
<evidence type="ECO:0000313" key="7">
    <source>
        <dbReference type="Proteomes" id="UP001279734"/>
    </source>
</evidence>
<evidence type="ECO:0000313" key="6">
    <source>
        <dbReference type="EMBL" id="GMH07748.1"/>
    </source>
</evidence>
<sequence>MGDIELEEGEAFGYSENDGNNINPDQDFSYIVRHFFPGDKRHTHTCIMNLKFPDFQDKRIQDVLGQYQRDFMGDISTGNLGARYGCYGSFLPAYQQSPYTSSHSVTLSYFNSRSSNNLMPEAALFDSVQANGSLPQTCDTSSECGVQSLSVAETSPTGQLINCLSAGECIAEDEHKAVPNNRSTQKTLKVRIKVGCHSILAQNKSAIYSGLGLDMSPSSSVENTPLKFDGASSGMLQMLEGSPSGIIEIVTSFAVPDGKLLSPLMNNLVCLTSNNLVDGSDPCLKRREEDETLMGKEVVSKIPVDSFDVHPEAMVLASANGKVIVSKHAFTSNEKSESRCTEEVADKSMKQGQVAKVKAKEPVWKSSVYGKEAGIEGKAGAIRSTQKAQKDEKVSSLLRKNTVANEANEVGCTDSGKSLKEWALVKHNGKEEELASASFQGDGLDNERRTSRLTNKFATDKKACSIPKKDADENDKIHNINKGATQGMKNQNSGSVETLKANSDLKTVSDMQMGAETPEGMEHLLLATKKKSKGSQTGGRSTAALPNVSLRVGSSAIQTEETAPRNEYPKNKRDNMKSHKELRSSKVSSNKIAGERSEKKEMSVKNSMFGVLEGDTLASNSKLKEKLGAKRTGCSFKIESNSQVNIRNDNLPAEMASTSSAPAEENDLGYEADNWVQCDRCCKWRLLPYDINPDSLPQKWICRMLNWLPAMNKCSFSEDETTNALLALYQVPGPVLDMQNIQPGYPNGGAAVVALAAAQHGCVPRQLTSVESVPNGGKKRDLKNSNTMKDQWNTVGFGDLKKLSQSSVGLNSVCEKGDTKPVITEKKRVADQDAYGVPKKVNRAPLQFKDTSPADHSEIDNRHGQNCNRRSSEASKDFARVISLGSLKKIECKTQKSGSEEHKKNVSRKRKLKDQHHSVIHTNSHHCKQQNSVVNRVVDTSVITCDPVGEGFKKLSSGKHPSDQGREKQPDFEAYKHANRKSDSIVKDKGTCTSHTNLASKDHGARFVSHIDSGEAKAGDVASDTSKLKYGLQSGRGRDNLSWPSPFVSESKKGDGSEVMELPKQLRDGGVHGGDGGLNHASLRRPRADLNASKDIGASGSVLKDCPNWAARTALREATDLKHFADRMKIAGSDPQSAEIFFQAALKFLHGAALLEHGNTESGGCREMTSVEVYCTTAKLCLFCAHEFERCNDMACAALAYKCMEVAYMRVVYSNDFAARRDRQVLEATLRADPPVESPSSSASDIDNLNNHGDTYAAKELRSSVVHGNHAIPAGNMQNFVQLLNFAQDVHHAMESSRKCQSAFAAAHSNLSQMGNAEGISSVKRALDFSFHDVDALLRLVRLAMEALSG</sequence>
<keyword evidence="3" id="KW-0862">Zinc</keyword>
<dbReference type="Gene3D" id="3.30.40.100">
    <property type="match status" value="1"/>
</dbReference>
<name>A0AAD3SAS1_NEPGR</name>
<feature type="domain" description="CW-type" evidence="5">
    <location>
        <begin position="669"/>
        <end position="722"/>
    </location>
</feature>
<keyword evidence="7" id="KW-1185">Reference proteome</keyword>
<dbReference type="GO" id="GO:0008270">
    <property type="term" value="F:zinc ion binding"/>
    <property type="evidence" value="ECO:0007669"/>
    <property type="project" value="UniProtKB-KW"/>
</dbReference>
<evidence type="ECO:0000256" key="1">
    <source>
        <dbReference type="ARBA" id="ARBA00022723"/>
    </source>
</evidence>
<feature type="region of interest" description="Disordered" evidence="4">
    <location>
        <begin position="850"/>
        <end position="874"/>
    </location>
</feature>
<feature type="compositionally biased region" description="Basic residues" evidence="4">
    <location>
        <begin position="905"/>
        <end position="914"/>
    </location>
</feature>
<dbReference type="PANTHER" id="PTHR46524:SF7">
    <property type="entry name" value="CW-TYPE ZINC FINGER"/>
    <property type="match status" value="1"/>
</dbReference>
<dbReference type="InterPro" id="IPR056406">
    <property type="entry name" value="THD_CWZF3/5/7"/>
</dbReference>
<dbReference type="Proteomes" id="UP001279734">
    <property type="component" value="Unassembled WGS sequence"/>
</dbReference>
<dbReference type="EMBL" id="BSYO01000007">
    <property type="protein sequence ID" value="GMH07748.1"/>
    <property type="molecule type" value="Genomic_DNA"/>
</dbReference>
<proteinExistence type="predicted"/>
<feature type="region of interest" description="Disordered" evidence="4">
    <location>
        <begin position="893"/>
        <end position="928"/>
    </location>
</feature>
<reference evidence="6" key="1">
    <citation type="submission" date="2023-05" db="EMBL/GenBank/DDBJ databases">
        <title>Nepenthes gracilis genome sequencing.</title>
        <authorList>
            <person name="Fukushima K."/>
        </authorList>
    </citation>
    <scope>NUCLEOTIDE SEQUENCE</scope>
    <source>
        <strain evidence="6">SING2019-196</strain>
    </source>
</reference>
<feature type="compositionally biased region" description="Basic and acidic residues" evidence="4">
    <location>
        <begin position="960"/>
        <end position="983"/>
    </location>
</feature>
<comment type="caution">
    <text evidence="6">The sequence shown here is derived from an EMBL/GenBank/DDBJ whole genome shotgun (WGS) entry which is preliminary data.</text>
</comment>
<feature type="region of interest" description="Disordered" evidence="4">
    <location>
        <begin position="1037"/>
        <end position="1058"/>
    </location>
</feature>
<dbReference type="InterPro" id="IPR055300">
    <property type="entry name" value="CWZF3/5/7"/>
</dbReference>
<keyword evidence="2" id="KW-0863">Zinc-finger</keyword>
<feature type="region of interest" description="Disordered" evidence="4">
    <location>
        <begin position="529"/>
        <end position="601"/>
    </location>
</feature>
<evidence type="ECO:0000256" key="3">
    <source>
        <dbReference type="ARBA" id="ARBA00022833"/>
    </source>
</evidence>
<evidence type="ECO:0000259" key="5">
    <source>
        <dbReference type="PROSITE" id="PS51050"/>
    </source>
</evidence>
<accession>A0AAD3SAS1</accession>
<feature type="region of interest" description="Disordered" evidence="4">
    <location>
        <begin position="951"/>
        <end position="983"/>
    </location>
</feature>
<gene>
    <name evidence="6" type="ORF">Nepgr_009588</name>
</gene>
<keyword evidence="1" id="KW-0479">Metal-binding</keyword>
<dbReference type="Pfam" id="PF07496">
    <property type="entry name" value="zf-CW"/>
    <property type="match status" value="1"/>
</dbReference>
<evidence type="ECO:0000256" key="4">
    <source>
        <dbReference type="SAM" id="MobiDB-lite"/>
    </source>
</evidence>